<evidence type="ECO:0000313" key="3">
    <source>
        <dbReference type="EMBL" id="EFO82068.1"/>
    </source>
</evidence>
<evidence type="ECO:0000259" key="2">
    <source>
        <dbReference type="SMART" id="SM00278"/>
    </source>
</evidence>
<keyword evidence="1" id="KW-1133">Transmembrane helix</keyword>
<dbReference type="STRING" id="765420.OSCT_0067"/>
<dbReference type="PANTHER" id="PTHR21180">
    <property type="entry name" value="ENDONUCLEASE/EXONUCLEASE/PHOSPHATASE FAMILY DOMAIN-CONTAINING PROTEIN 1"/>
    <property type="match status" value="1"/>
</dbReference>
<dbReference type="InterPro" id="IPR003583">
    <property type="entry name" value="Hlx-hairpin-Hlx_DNA-bd_motif"/>
</dbReference>
<keyword evidence="3" id="KW-0238">DNA-binding</keyword>
<dbReference type="PANTHER" id="PTHR21180:SF32">
    <property type="entry name" value="ENDONUCLEASE_EXONUCLEASE_PHOSPHATASE FAMILY DOMAIN-CONTAINING PROTEIN 1"/>
    <property type="match status" value="1"/>
</dbReference>
<reference evidence="3 4" key="1">
    <citation type="journal article" date="2011" name="J. Bacteriol.">
        <title>Draft genome sequence of the anoxygenic filamentous phototrophic bacterium Oscillochloris trichoides subsp. DG-6.</title>
        <authorList>
            <person name="Kuznetsov B.B."/>
            <person name="Ivanovsky R.N."/>
            <person name="Keppen O.I."/>
            <person name="Sukhacheva M.V."/>
            <person name="Bumazhkin B.K."/>
            <person name="Patutina E.O."/>
            <person name="Beletsky A.V."/>
            <person name="Mardanov A.V."/>
            <person name="Baslerov R.V."/>
            <person name="Panteleeva A.N."/>
            <person name="Kolganova T.V."/>
            <person name="Ravin N.V."/>
            <person name="Skryabin K.G."/>
        </authorList>
    </citation>
    <scope>NUCLEOTIDE SEQUENCE [LARGE SCALE GENOMIC DNA]</scope>
    <source>
        <strain evidence="3 4">DG-6</strain>
    </source>
</reference>
<feature type="domain" description="Helix-hairpin-helix DNA-binding motif class 1" evidence="2">
    <location>
        <begin position="158"/>
        <end position="177"/>
    </location>
</feature>
<accession>E1I9R6</accession>
<organism evidence="3 4">
    <name type="scientific">Oscillochloris trichoides DG-6</name>
    <dbReference type="NCBI Taxonomy" id="765420"/>
    <lineage>
        <taxon>Bacteria</taxon>
        <taxon>Bacillati</taxon>
        <taxon>Chloroflexota</taxon>
        <taxon>Chloroflexia</taxon>
        <taxon>Chloroflexales</taxon>
        <taxon>Chloroflexineae</taxon>
        <taxon>Oscillochloridaceae</taxon>
        <taxon>Oscillochloris</taxon>
    </lineage>
</organism>
<dbReference type="InterPro" id="IPR010994">
    <property type="entry name" value="RuvA_2-like"/>
</dbReference>
<proteinExistence type="predicted"/>
<comment type="caution">
    <text evidence="3">The sequence shown here is derived from an EMBL/GenBank/DDBJ whole genome shotgun (WGS) entry which is preliminary data.</text>
</comment>
<dbReference type="OrthoDB" id="9790239at2"/>
<dbReference type="Pfam" id="PF12836">
    <property type="entry name" value="HHH_3"/>
    <property type="match status" value="1"/>
</dbReference>
<name>E1I9R6_9CHLR</name>
<dbReference type="InterPro" id="IPR051675">
    <property type="entry name" value="Endo/Exo/Phosphatase_dom_1"/>
</dbReference>
<dbReference type="AlphaFoldDB" id="E1I9R6"/>
<dbReference type="InterPro" id="IPR004509">
    <property type="entry name" value="Competence_ComEA_HhH"/>
</dbReference>
<dbReference type="GO" id="GO:0015627">
    <property type="term" value="C:type II protein secretion system complex"/>
    <property type="evidence" value="ECO:0007669"/>
    <property type="project" value="TreeGrafter"/>
</dbReference>
<keyword evidence="1" id="KW-0472">Membrane</keyword>
<dbReference type="Pfam" id="PF10531">
    <property type="entry name" value="SLBB"/>
    <property type="match status" value="1"/>
</dbReference>
<dbReference type="GO" id="GO:0015628">
    <property type="term" value="P:protein secretion by the type II secretion system"/>
    <property type="evidence" value="ECO:0007669"/>
    <property type="project" value="TreeGrafter"/>
</dbReference>
<protein>
    <submittedName>
        <fullName evidence="3">Helix-hairpin-helix DNA-binding class 1</fullName>
    </submittedName>
</protein>
<evidence type="ECO:0000313" key="4">
    <source>
        <dbReference type="Proteomes" id="UP000054010"/>
    </source>
</evidence>
<keyword evidence="1" id="KW-0812">Transmembrane</keyword>
<feature type="transmembrane region" description="Helical" evidence="1">
    <location>
        <begin position="12"/>
        <end position="31"/>
    </location>
</feature>
<dbReference type="SMART" id="SM00278">
    <property type="entry name" value="HhH1"/>
    <property type="match status" value="2"/>
</dbReference>
<dbReference type="InterPro" id="IPR019554">
    <property type="entry name" value="Soluble_ligand-bd"/>
</dbReference>
<sequence>MSDLAHSWYRRPQLVAAAVCIVLGLLIPMVGPRLRGPAQPPADDLAFTTFAESASLPAPISPAEPTTSPDVIVYISGAVAAPDVYRLPATARVLDLVVAAGGLLPTAASEQINLAAPLSDAQHVHIPRQGDPAAAPAPADVAASSSGGALNLNRASAVDLEELPGIGQALAARIVAYREQQGPFSSVEDLQQVSGIGEALMNQIRPLVTVN</sequence>
<dbReference type="Gene3D" id="3.10.560.10">
    <property type="entry name" value="Outer membrane lipoprotein wza domain like"/>
    <property type="match status" value="1"/>
</dbReference>
<dbReference type="GO" id="GO:0006281">
    <property type="term" value="P:DNA repair"/>
    <property type="evidence" value="ECO:0007669"/>
    <property type="project" value="InterPro"/>
</dbReference>
<dbReference type="Proteomes" id="UP000054010">
    <property type="component" value="Unassembled WGS sequence"/>
</dbReference>
<gene>
    <name evidence="3" type="ORF">OSCT_0067</name>
</gene>
<feature type="domain" description="Helix-hairpin-helix DNA-binding motif class 1" evidence="2">
    <location>
        <begin position="188"/>
        <end position="207"/>
    </location>
</feature>
<dbReference type="EMBL" id="ADVR01000002">
    <property type="protein sequence ID" value="EFO82068.1"/>
    <property type="molecule type" value="Genomic_DNA"/>
</dbReference>
<dbReference type="SUPFAM" id="SSF47781">
    <property type="entry name" value="RuvA domain 2-like"/>
    <property type="match status" value="1"/>
</dbReference>
<evidence type="ECO:0000256" key="1">
    <source>
        <dbReference type="SAM" id="Phobius"/>
    </source>
</evidence>
<dbReference type="Gene3D" id="1.10.150.310">
    <property type="entry name" value="Tex RuvX-like domain-like"/>
    <property type="match status" value="1"/>
</dbReference>
<keyword evidence="4" id="KW-1185">Reference proteome</keyword>
<dbReference type="GO" id="GO:0003677">
    <property type="term" value="F:DNA binding"/>
    <property type="evidence" value="ECO:0007669"/>
    <property type="project" value="UniProtKB-KW"/>
</dbReference>
<dbReference type="HOGENOM" id="CLU_052011_1_1_0"/>
<dbReference type="NCBIfam" id="TIGR00426">
    <property type="entry name" value="competence protein ComEA helix-hairpin-helix repeat region"/>
    <property type="match status" value="1"/>
</dbReference>
<dbReference type="eggNOG" id="COG1555">
    <property type="taxonomic scope" value="Bacteria"/>
</dbReference>